<dbReference type="PANTHER" id="PTHR11019">
    <property type="entry name" value="HTH-TYPE TRANSCRIPTIONAL REGULATOR NIMR"/>
    <property type="match status" value="1"/>
</dbReference>
<evidence type="ECO:0000256" key="3">
    <source>
        <dbReference type="ARBA" id="ARBA00023163"/>
    </source>
</evidence>
<dbReference type="GO" id="GO:0003700">
    <property type="term" value="F:DNA-binding transcription factor activity"/>
    <property type="evidence" value="ECO:0007669"/>
    <property type="project" value="InterPro"/>
</dbReference>
<keyword evidence="1" id="KW-0805">Transcription regulation</keyword>
<dbReference type="CDD" id="cd06124">
    <property type="entry name" value="cupin_NimR-like_N"/>
    <property type="match status" value="1"/>
</dbReference>
<dbReference type="STRING" id="262668.GCA_000931715_00360"/>
<dbReference type="eggNOG" id="COG2207">
    <property type="taxonomic scope" value="Bacteria"/>
</dbReference>
<dbReference type="Pfam" id="PF12833">
    <property type="entry name" value="HTH_18"/>
    <property type="match status" value="1"/>
</dbReference>
<dbReference type="Proteomes" id="UP000017670">
    <property type="component" value="Unassembled WGS sequence"/>
</dbReference>
<evidence type="ECO:0000313" key="5">
    <source>
        <dbReference type="EMBL" id="ENW08035.1"/>
    </source>
</evidence>
<evidence type="ECO:0000259" key="4">
    <source>
        <dbReference type="PROSITE" id="PS01124"/>
    </source>
</evidence>
<dbReference type="SUPFAM" id="SSF51182">
    <property type="entry name" value="RmlC-like cupins"/>
    <property type="match status" value="1"/>
</dbReference>
<dbReference type="GeneID" id="29855563"/>
<reference evidence="5 6" key="1">
    <citation type="submission" date="2013-02" db="EMBL/GenBank/DDBJ databases">
        <title>The Genome Sequence of Acinetobacter beijerinckii CIP 110307.</title>
        <authorList>
            <consortium name="The Broad Institute Genome Sequencing Platform"/>
            <consortium name="The Broad Institute Genome Sequencing Center for Infectious Disease"/>
            <person name="Cerqueira G."/>
            <person name="Feldgarden M."/>
            <person name="Courvalin P."/>
            <person name="Perichon B."/>
            <person name="Grillot-Courvalin C."/>
            <person name="Clermont D."/>
            <person name="Rocha E."/>
            <person name="Yoon E.-J."/>
            <person name="Nemec A."/>
            <person name="Walker B."/>
            <person name="Young S.K."/>
            <person name="Zeng Q."/>
            <person name="Gargeya S."/>
            <person name="Fitzgerald M."/>
            <person name="Haas B."/>
            <person name="Abouelleil A."/>
            <person name="Alvarado L."/>
            <person name="Arachchi H.M."/>
            <person name="Berlin A.M."/>
            <person name="Chapman S.B."/>
            <person name="Dewar J."/>
            <person name="Goldberg J."/>
            <person name="Griggs A."/>
            <person name="Gujja S."/>
            <person name="Hansen M."/>
            <person name="Howarth C."/>
            <person name="Imamovic A."/>
            <person name="Larimer J."/>
            <person name="McCowan C."/>
            <person name="Murphy C."/>
            <person name="Neiman D."/>
            <person name="Pearson M."/>
            <person name="Priest M."/>
            <person name="Roberts A."/>
            <person name="Saif S."/>
            <person name="Shea T."/>
            <person name="Sisk P."/>
            <person name="Sykes S."/>
            <person name="Wortman J."/>
            <person name="Nusbaum C."/>
            <person name="Birren B."/>
        </authorList>
    </citation>
    <scope>NUCLEOTIDE SEQUENCE [LARGE SCALE GENOMIC DNA]</scope>
    <source>
        <strain evidence="5 6">CIP 110307</strain>
    </source>
</reference>
<proteinExistence type="predicted"/>
<evidence type="ECO:0000256" key="1">
    <source>
        <dbReference type="ARBA" id="ARBA00023015"/>
    </source>
</evidence>
<dbReference type="PANTHER" id="PTHR11019:SF159">
    <property type="entry name" value="TRANSCRIPTIONAL REGULATOR-RELATED"/>
    <property type="match status" value="1"/>
</dbReference>
<gene>
    <name evidence="5" type="ORF">F933_00561</name>
</gene>
<dbReference type="InterPro" id="IPR014710">
    <property type="entry name" value="RmlC-like_jellyroll"/>
</dbReference>
<keyword evidence="3" id="KW-0804">Transcription</keyword>
<accession>N9FL52</accession>
<dbReference type="EMBL" id="APQL01000003">
    <property type="protein sequence ID" value="ENW08035.1"/>
    <property type="molecule type" value="Genomic_DNA"/>
</dbReference>
<keyword evidence="2" id="KW-0238">DNA-binding</keyword>
<dbReference type="InterPro" id="IPR003313">
    <property type="entry name" value="AraC-bd"/>
</dbReference>
<protein>
    <recommendedName>
        <fullName evidence="4">HTH araC/xylS-type domain-containing protein</fullName>
    </recommendedName>
</protein>
<dbReference type="HOGENOM" id="CLU_000445_87_0_6"/>
<organism evidence="5 6">
    <name type="scientific">Acinetobacter beijerinckii CIP 110307</name>
    <dbReference type="NCBI Taxonomy" id="1217648"/>
    <lineage>
        <taxon>Bacteria</taxon>
        <taxon>Pseudomonadati</taxon>
        <taxon>Pseudomonadota</taxon>
        <taxon>Gammaproteobacteria</taxon>
        <taxon>Moraxellales</taxon>
        <taxon>Moraxellaceae</taxon>
        <taxon>Acinetobacter</taxon>
    </lineage>
</organism>
<dbReference type="Gene3D" id="2.60.120.10">
    <property type="entry name" value="Jelly Rolls"/>
    <property type="match status" value="1"/>
</dbReference>
<name>N9FL52_9GAMM</name>
<dbReference type="AlphaFoldDB" id="N9FL52"/>
<dbReference type="RefSeq" id="WP_005058332.1">
    <property type="nucleotide sequence ID" value="NZ_KB849764.1"/>
</dbReference>
<dbReference type="SUPFAM" id="SSF46689">
    <property type="entry name" value="Homeodomain-like"/>
    <property type="match status" value="1"/>
</dbReference>
<dbReference type="InterPro" id="IPR011051">
    <property type="entry name" value="RmlC_Cupin_sf"/>
</dbReference>
<feature type="domain" description="HTH araC/xylS-type" evidence="4">
    <location>
        <begin position="155"/>
        <end position="254"/>
    </location>
</feature>
<dbReference type="Gene3D" id="1.10.10.60">
    <property type="entry name" value="Homeodomain-like"/>
    <property type="match status" value="1"/>
</dbReference>
<keyword evidence="6" id="KW-1185">Reference proteome</keyword>
<dbReference type="InterPro" id="IPR018060">
    <property type="entry name" value="HTH_AraC"/>
</dbReference>
<dbReference type="PROSITE" id="PS01124">
    <property type="entry name" value="HTH_ARAC_FAMILY_2"/>
    <property type="match status" value="1"/>
</dbReference>
<dbReference type="Pfam" id="PF02311">
    <property type="entry name" value="AraC_binding"/>
    <property type="match status" value="1"/>
</dbReference>
<sequence>MVKISSETCFNADYFTIPVVGIAADMPTHDSGPHSHSRHQLLFSTTGCMTIEMEKTLYLLPARRAMWIPAGVVHRVMMRGVTAYRSLYFSIDLPFSKTPLQVFSVNALLFEIIERMSFWPWTMPTDCQNNILNVFIDELHTAPKESWDLKFPQDDRLSIWIEQIHQGILPLRLNVLAKKIGACERTISRIFIRDTGMNYQSWRQQWRLLKGMEMLADNKSTNEIAQFLDFSSDSAFIAFFRQYTGVTPNNYNDLPFLT</sequence>
<evidence type="ECO:0000256" key="2">
    <source>
        <dbReference type="ARBA" id="ARBA00023125"/>
    </source>
</evidence>
<dbReference type="GO" id="GO:0043565">
    <property type="term" value="F:sequence-specific DNA binding"/>
    <property type="evidence" value="ECO:0007669"/>
    <property type="project" value="InterPro"/>
</dbReference>
<evidence type="ECO:0000313" key="6">
    <source>
        <dbReference type="Proteomes" id="UP000017670"/>
    </source>
</evidence>
<dbReference type="SMART" id="SM00342">
    <property type="entry name" value="HTH_ARAC"/>
    <property type="match status" value="1"/>
</dbReference>
<comment type="caution">
    <text evidence="5">The sequence shown here is derived from an EMBL/GenBank/DDBJ whole genome shotgun (WGS) entry which is preliminary data.</text>
</comment>
<dbReference type="PATRIC" id="fig|1217648.3.peg.550"/>
<dbReference type="InterPro" id="IPR009057">
    <property type="entry name" value="Homeodomain-like_sf"/>
</dbReference>